<keyword evidence="2" id="KW-1185">Reference proteome</keyword>
<dbReference type="Gene3D" id="3.80.10.10">
    <property type="entry name" value="Ribonuclease Inhibitor"/>
    <property type="match status" value="2"/>
</dbReference>
<dbReference type="EMBL" id="RDQH01000337">
    <property type="protein sequence ID" value="RXH82634.1"/>
    <property type="molecule type" value="Genomic_DNA"/>
</dbReference>
<evidence type="ECO:0000313" key="1">
    <source>
        <dbReference type="EMBL" id="RXH82634.1"/>
    </source>
</evidence>
<accession>A0A498IKG7</accession>
<dbReference type="PANTHER" id="PTHR48065">
    <property type="entry name" value="OS10G0469600 PROTEIN"/>
    <property type="match status" value="1"/>
</dbReference>
<dbReference type="PANTHER" id="PTHR48065:SF5">
    <property type="entry name" value="RECEPTOR-LIKE PROTEIN CF-9 HOMOLOG"/>
    <property type="match status" value="1"/>
</dbReference>
<comment type="caution">
    <text evidence="1">The sequence shown here is derived from an EMBL/GenBank/DDBJ whole genome shotgun (WGS) entry which is preliminary data.</text>
</comment>
<dbReference type="AlphaFoldDB" id="A0A498IKG7"/>
<organism evidence="1 2">
    <name type="scientific">Malus domestica</name>
    <name type="common">Apple</name>
    <name type="synonym">Pyrus malus</name>
    <dbReference type="NCBI Taxonomy" id="3750"/>
    <lineage>
        <taxon>Eukaryota</taxon>
        <taxon>Viridiplantae</taxon>
        <taxon>Streptophyta</taxon>
        <taxon>Embryophyta</taxon>
        <taxon>Tracheophyta</taxon>
        <taxon>Spermatophyta</taxon>
        <taxon>Magnoliopsida</taxon>
        <taxon>eudicotyledons</taxon>
        <taxon>Gunneridae</taxon>
        <taxon>Pentapetalae</taxon>
        <taxon>rosids</taxon>
        <taxon>fabids</taxon>
        <taxon>Rosales</taxon>
        <taxon>Rosaceae</taxon>
        <taxon>Amygdaloideae</taxon>
        <taxon>Maleae</taxon>
        <taxon>Malus</taxon>
    </lineage>
</organism>
<name>A0A498IKG7_MALDO</name>
<sequence length="160" mass="17823">MTDQSLPYDYSWPWIGKLTAFYHLGLASTNLTGQFPCFLANLTQLTETLWSLELSFNFLTGLESFDQNPLILPWKSLLFFEMASNLLQGSLPIPPQSIVFYDVANNDFNGEISLLFCNMNLALLDLANNNLSGMLPQCLGNSSALEVLDLPNNYFGGDIP</sequence>
<dbReference type="SUPFAM" id="SSF52058">
    <property type="entry name" value="L domain-like"/>
    <property type="match status" value="1"/>
</dbReference>
<proteinExistence type="predicted"/>
<dbReference type="InterPro" id="IPR001611">
    <property type="entry name" value="Leu-rich_rpt"/>
</dbReference>
<evidence type="ECO:0000313" key="2">
    <source>
        <dbReference type="Proteomes" id="UP000290289"/>
    </source>
</evidence>
<gene>
    <name evidence="1" type="ORF">DVH24_002406</name>
</gene>
<dbReference type="Proteomes" id="UP000290289">
    <property type="component" value="Chromosome 11"/>
</dbReference>
<reference evidence="1 2" key="1">
    <citation type="submission" date="2018-10" db="EMBL/GenBank/DDBJ databases">
        <title>A high-quality apple genome assembly.</title>
        <authorList>
            <person name="Hu J."/>
        </authorList>
    </citation>
    <scope>NUCLEOTIDE SEQUENCE [LARGE SCALE GENOMIC DNA]</scope>
    <source>
        <strain evidence="2">cv. HFTH1</strain>
        <tissue evidence="1">Young leaf</tissue>
    </source>
</reference>
<dbReference type="InterPro" id="IPR032675">
    <property type="entry name" value="LRR_dom_sf"/>
</dbReference>
<protein>
    <recommendedName>
        <fullName evidence="3">Leucine-rich repeat-containing N-terminal plant-type domain-containing protein</fullName>
    </recommendedName>
</protein>
<evidence type="ECO:0008006" key="3">
    <source>
        <dbReference type="Google" id="ProtNLM"/>
    </source>
</evidence>
<dbReference type="Pfam" id="PF00560">
    <property type="entry name" value="LRR_1"/>
    <property type="match status" value="1"/>
</dbReference>
<dbReference type="STRING" id="3750.A0A498IKG7"/>